<sequence length="254" mass="27120">MSAIQDTVVLVTGASSGIGEATARRLARRGAHVVLGARRTERLAALAAEINATGGSASFRRLDVTHRPDMEAFAEFALDTHDRIDVLVNAAGVMPLSPLWQRKIEEWELMIDVNLRGMLLGVAAVLPTMQEQGWGHIVNVAPVAMGGATPNSAVYHGTQYAVQAISEGLRREHAGRLHVSLVSPDVAEAADPLAERIADSYAFERMRTRRRLTTPVDGVARAIAGAIEGARYGMAGPGWRPAPTPRPKPAAPVC</sequence>
<dbReference type="KEGG" id="vbo:CKY39_26160"/>
<comment type="similarity">
    <text evidence="1 3">Belongs to the short-chain dehydrogenases/reductases (SDR) family.</text>
</comment>
<feature type="region of interest" description="Disordered" evidence="4">
    <location>
        <begin position="235"/>
        <end position="254"/>
    </location>
</feature>
<dbReference type="GO" id="GO:0016020">
    <property type="term" value="C:membrane"/>
    <property type="evidence" value="ECO:0007669"/>
    <property type="project" value="TreeGrafter"/>
</dbReference>
<evidence type="ECO:0000256" key="2">
    <source>
        <dbReference type="ARBA" id="ARBA00023002"/>
    </source>
</evidence>
<keyword evidence="2" id="KW-0560">Oxidoreductase</keyword>
<dbReference type="RefSeq" id="WP_095746509.1">
    <property type="nucleotide sequence ID" value="NZ_CP023284.1"/>
</dbReference>
<dbReference type="CDD" id="cd05233">
    <property type="entry name" value="SDR_c"/>
    <property type="match status" value="1"/>
</dbReference>
<evidence type="ECO:0000256" key="4">
    <source>
        <dbReference type="SAM" id="MobiDB-lite"/>
    </source>
</evidence>
<dbReference type="EMBL" id="CP023284">
    <property type="protein sequence ID" value="ATA56326.1"/>
    <property type="molecule type" value="Genomic_DNA"/>
</dbReference>
<evidence type="ECO:0000313" key="5">
    <source>
        <dbReference type="EMBL" id="ATA56326.1"/>
    </source>
</evidence>
<protein>
    <submittedName>
        <fullName evidence="5">Oxidoreductase</fullName>
    </submittedName>
</protein>
<dbReference type="PANTHER" id="PTHR44196">
    <property type="entry name" value="DEHYDROGENASE/REDUCTASE SDR FAMILY MEMBER 7B"/>
    <property type="match status" value="1"/>
</dbReference>
<reference evidence="5 6" key="1">
    <citation type="submission" date="2017-09" db="EMBL/GenBank/DDBJ databases">
        <title>The diverse metabolic capabilities of V. boronicumulans make it an excellent choice for continued studies on novel biodegradation.</title>
        <authorList>
            <person name="Sun S."/>
        </authorList>
    </citation>
    <scope>NUCLEOTIDE SEQUENCE [LARGE SCALE GENOMIC DNA]</scope>
    <source>
        <strain evidence="5 6">J1</strain>
    </source>
</reference>
<dbReference type="PRINTS" id="PR00080">
    <property type="entry name" value="SDRFAMILY"/>
</dbReference>
<dbReference type="Gene3D" id="3.40.50.720">
    <property type="entry name" value="NAD(P)-binding Rossmann-like Domain"/>
    <property type="match status" value="1"/>
</dbReference>
<dbReference type="InterPro" id="IPR036291">
    <property type="entry name" value="NAD(P)-bd_dom_sf"/>
</dbReference>
<evidence type="ECO:0000256" key="3">
    <source>
        <dbReference type="RuleBase" id="RU000363"/>
    </source>
</evidence>
<dbReference type="PANTHER" id="PTHR44196:SF1">
    <property type="entry name" value="DEHYDROGENASE_REDUCTASE SDR FAMILY MEMBER 7B"/>
    <property type="match status" value="1"/>
</dbReference>
<evidence type="ECO:0000256" key="1">
    <source>
        <dbReference type="ARBA" id="ARBA00006484"/>
    </source>
</evidence>
<dbReference type="AlphaFoldDB" id="A0A250DPN3"/>
<dbReference type="Pfam" id="PF00106">
    <property type="entry name" value="adh_short"/>
    <property type="match status" value="1"/>
</dbReference>
<gene>
    <name evidence="5" type="ORF">CKY39_26160</name>
</gene>
<dbReference type="InterPro" id="IPR002347">
    <property type="entry name" value="SDR_fam"/>
</dbReference>
<dbReference type="SUPFAM" id="SSF51735">
    <property type="entry name" value="NAD(P)-binding Rossmann-fold domains"/>
    <property type="match status" value="1"/>
</dbReference>
<dbReference type="PRINTS" id="PR00081">
    <property type="entry name" value="GDHRDH"/>
</dbReference>
<proteinExistence type="inferred from homology"/>
<accession>A0A250DPN3</accession>
<feature type="compositionally biased region" description="Pro residues" evidence="4">
    <location>
        <begin position="240"/>
        <end position="254"/>
    </location>
</feature>
<dbReference type="Proteomes" id="UP000217154">
    <property type="component" value="Chromosome"/>
</dbReference>
<name>A0A250DPN3_9BURK</name>
<organism evidence="5 6">
    <name type="scientific">Variovorax boronicumulans</name>
    <dbReference type="NCBI Taxonomy" id="436515"/>
    <lineage>
        <taxon>Bacteria</taxon>
        <taxon>Pseudomonadati</taxon>
        <taxon>Pseudomonadota</taxon>
        <taxon>Betaproteobacteria</taxon>
        <taxon>Burkholderiales</taxon>
        <taxon>Comamonadaceae</taxon>
        <taxon>Variovorax</taxon>
    </lineage>
</organism>
<dbReference type="GO" id="GO:0016491">
    <property type="term" value="F:oxidoreductase activity"/>
    <property type="evidence" value="ECO:0007669"/>
    <property type="project" value="UniProtKB-KW"/>
</dbReference>
<evidence type="ECO:0000313" key="6">
    <source>
        <dbReference type="Proteomes" id="UP000217154"/>
    </source>
</evidence>